<gene>
    <name evidence="2" type="primary">traN</name>
    <name evidence="2" type="ORF">FNT36_24935</name>
</gene>
<dbReference type="RefSeq" id="WP_144853412.1">
    <property type="nucleotide sequence ID" value="NZ_VMRJ01000009.1"/>
</dbReference>
<evidence type="ECO:0000256" key="1">
    <source>
        <dbReference type="SAM" id="SignalP"/>
    </source>
</evidence>
<dbReference type="NCBIfam" id="TIGR03780">
    <property type="entry name" value="Bac_Flav_CT_N"/>
    <property type="match status" value="1"/>
</dbReference>
<dbReference type="OrthoDB" id="9429645at2"/>
<dbReference type="InterPro" id="IPR022298">
    <property type="entry name" value="Conjug_transposon_TraN"/>
</dbReference>
<evidence type="ECO:0000313" key="3">
    <source>
        <dbReference type="Proteomes" id="UP000317624"/>
    </source>
</evidence>
<feature type="signal peptide" evidence="1">
    <location>
        <begin position="1"/>
        <end position="21"/>
    </location>
</feature>
<organism evidence="2 3">
    <name type="scientific">Hymenobacter setariae</name>
    <dbReference type="NCBI Taxonomy" id="2594794"/>
    <lineage>
        <taxon>Bacteria</taxon>
        <taxon>Pseudomonadati</taxon>
        <taxon>Bacteroidota</taxon>
        <taxon>Cytophagia</taxon>
        <taxon>Cytophagales</taxon>
        <taxon>Hymenobacteraceae</taxon>
        <taxon>Hymenobacter</taxon>
    </lineage>
</organism>
<name>A0A558BJS1_9BACT</name>
<dbReference type="Pfam" id="PF13595">
    <property type="entry name" value="DUF4138"/>
    <property type="match status" value="2"/>
</dbReference>
<sequence>MKIKSCLALALVFAAFRPTHAVAQKIANATEANKLPTINLYVSDLKTTHLVFPQPVTYVDLGSSGIIAAKATGSENIVRVKAAGAGFGETNMTVLTTGGKLYTFVVNYQRSPKLLGIDLGANGEAGKLPVTPLYVSDQKTTHLVFPYPVTYVDLGNPGIIASKATGAENIVRVKAASNAFPEANMTVLTSGGKLYMFLVNYQHDPKVLSFDMGAAGGAAGGGQATASTGGAILSNSPIPQGSLDAYSVQALARGGSSASESANQLSLRAGAVGYKQETLFFPLHVANKSNVTYDVDFVKFYIQDKQVAKRTAEQAIEINPIYVYNGAKKKIDAKSKLQQVYIFKKFTIPEQKQLIIELYEKGGGRNIKLKLANSDLLKARTFK</sequence>
<keyword evidence="3" id="KW-1185">Reference proteome</keyword>
<comment type="caution">
    <text evidence="2">The sequence shown here is derived from an EMBL/GenBank/DDBJ whole genome shotgun (WGS) entry which is preliminary data.</text>
</comment>
<reference evidence="2 3" key="1">
    <citation type="submission" date="2019-07" db="EMBL/GenBank/DDBJ databases">
        <title>Hymenobacter sp. straun FUR1 Genome sequencing and assembly.</title>
        <authorList>
            <person name="Chhetri G."/>
        </authorList>
    </citation>
    <scope>NUCLEOTIDE SEQUENCE [LARGE SCALE GENOMIC DNA]</scope>
    <source>
        <strain evidence="2 3">Fur1</strain>
    </source>
</reference>
<accession>A0A558BJS1</accession>
<protein>
    <submittedName>
        <fullName evidence="2">Conjugative transposon protein TraN</fullName>
    </submittedName>
</protein>
<evidence type="ECO:0000313" key="2">
    <source>
        <dbReference type="EMBL" id="TVT36762.1"/>
    </source>
</evidence>
<dbReference type="AlphaFoldDB" id="A0A558BJS1"/>
<keyword evidence="1" id="KW-0732">Signal</keyword>
<dbReference type="EMBL" id="VMRJ01000009">
    <property type="protein sequence ID" value="TVT36762.1"/>
    <property type="molecule type" value="Genomic_DNA"/>
</dbReference>
<dbReference type="Proteomes" id="UP000317624">
    <property type="component" value="Unassembled WGS sequence"/>
</dbReference>
<proteinExistence type="predicted"/>
<feature type="chain" id="PRO_5035208074" evidence="1">
    <location>
        <begin position="22"/>
        <end position="383"/>
    </location>
</feature>